<dbReference type="InterPro" id="IPR007922">
    <property type="entry name" value="DciA-like"/>
</dbReference>
<name>A0ABW0SP28_9GAMM</name>
<evidence type="ECO:0000313" key="2">
    <source>
        <dbReference type="EMBL" id="MFC5570525.1"/>
    </source>
</evidence>
<dbReference type="RefSeq" id="WP_386755249.1">
    <property type="nucleotide sequence ID" value="NZ_JBHSNM010000003.1"/>
</dbReference>
<proteinExistence type="predicted"/>
<keyword evidence="3" id="KW-1185">Reference proteome</keyword>
<evidence type="ECO:0000313" key="3">
    <source>
        <dbReference type="Proteomes" id="UP001596036"/>
    </source>
</evidence>
<organism evidence="2 3">
    <name type="scientific">Lysobacter yangpyeongensis</name>
    <dbReference type="NCBI Taxonomy" id="346182"/>
    <lineage>
        <taxon>Bacteria</taxon>
        <taxon>Pseudomonadati</taxon>
        <taxon>Pseudomonadota</taxon>
        <taxon>Gammaproteobacteria</taxon>
        <taxon>Lysobacterales</taxon>
        <taxon>Lysobacteraceae</taxon>
        <taxon>Lysobacter</taxon>
    </lineage>
</organism>
<dbReference type="EMBL" id="JBHSNM010000003">
    <property type="protein sequence ID" value="MFC5570525.1"/>
    <property type="molecule type" value="Genomic_DNA"/>
</dbReference>
<evidence type="ECO:0000256" key="1">
    <source>
        <dbReference type="SAM" id="MobiDB-lite"/>
    </source>
</evidence>
<comment type="caution">
    <text evidence="2">The sequence shown here is derived from an EMBL/GenBank/DDBJ whole genome shotgun (WGS) entry which is preliminary data.</text>
</comment>
<dbReference type="Pfam" id="PF05258">
    <property type="entry name" value="DciA"/>
    <property type="match status" value="1"/>
</dbReference>
<feature type="compositionally biased region" description="Low complexity" evidence="1">
    <location>
        <begin position="134"/>
        <end position="143"/>
    </location>
</feature>
<dbReference type="Proteomes" id="UP001596036">
    <property type="component" value="Unassembled WGS sequence"/>
</dbReference>
<feature type="compositionally biased region" description="Low complexity" evidence="1">
    <location>
        <begin position="110"/>
        <end position="121"/>
    </location>
</feature>
<gene>
    <name evidence="2" type="ORF">ACFPN1_10690</name>
</gene>
<reference evidence="3" key="1">
    <citation type="journal article" date="2019" name="Int. J. Syst. Evol. Microbiol.">
        <title>The Global Catalogue of Microorganisms (GCM) 10K type strain sequencing project: providing services to taxonomists for standard genome sequencing and annotation.</title>
        <authorList>
            <consortium name="The Broad Institute Genomics Platform"/>
            <consortium name="The Broad Institute Genome Sequencing Center for Infectious Disease"/>
            <person name="Wu L."/>
            <person name="Ma J."/>
        </authorList>
    </citation>
    <scope>NUCLEOTIDE SEQUENCE [LARGE SCALE GENOMIC DNA]</scope>
    <source>
        <strain evidence="3">KACC 11407</strain>
    </source>
</reference>
<sequence>MSVLDVSKPSVPRRPSGPQAALEALLADPSGDPIRRALWLDGLDRQLRPLLPPALAPHARLANFERGRLVFVVDAPVWRAKLRLAAPGLLDAAQSIGLEATELVVKSTVSPPAGAASPPLANVRSRPMSKAAHEALQAALASLHKPDPSDSGDAS</sequence>
<protein>
    <submittedName>
        <fullName evidence="2">DUF721 domain-containing protein</fullName>
    </submittedName>
</protein>
<feature type="region of interest" description="Disordered" evidence="1">
    <location>
        <begin position="109"/>
        <end position="155"/>
    </location>
</feature>
<accession>A0ABW0SP28</accession>